<protein>
    <submittedName>
        <fullName evidence="3">ParB-like nuclease family protein</fullName>
    </submittedName>
</protein>
<evidence type="ECO:0000256" key="1">
    <source>
        <dbReference type="SAM" id="MobiDB-lite"/>
    </source>
</evidence>
<feature type="compositionally biased region" description="Low complexity" evidence="1">
    <location>
        <begin position="232"/>
        <end position="242"/>
    </location>
</feature>
<dbReference type="OrthoDB" id="3701787at2"/>
<proteinExistence type="predicted"/>
<evidence type="ECO:0000313" key="3">
    <source>
        <dbReference type="EMBL" id="PXX58778.1"/>
    </source>
</evidence>
<organism evidence="3 4">
    <name type="scientific">Nocardia tenerifensis</name>
    <dbReference type="NCBI Taxonomy" id="228006"/>
    <lineage>
        <taxon>Bacteria</taxon>
        <taxon>Bacillati</taxon>
        <taxon>Actinomycetota</taxon>
        <taxon>Actinomycetes</taxon>
        <taxon>Mycobacteriales</taxon>
        <taxon>Nocardiaceae</taxon>
        <taxon>Nocardia</taxon>
    </lineage>
</organism>
<reference evidence="3 4" key="1">
    <citation type="submission" date="2018-05" db="EMBL/GenBank/DDBJ databases">
        <title>Genomic Encyclopedia of Type Strains, Phase IV (KMG-IV): sequencing the most valuable type-strain genomes for metagenomic binning, comparative biology and taxonomic classification.</title>
        <authorList>
            <person name="Goeker M."/>
        </authorList>
    </citation>
    <scope>NUCLEOTIDE SEQUENCE [LARGE SCALE GENOMIC DNA]</scope>
    <source>
        <strain evidence="3 4">DSM 44704</strain>
    </source>
</reference>
<feature type="domain" description="ParB-like N-terminal" evidence="2">
    <location>
        <begin position="23"/>
        <end position="107"/>
    </location>
</feature>
<gene>
    <name evidence="3" type="ORF">DFR70_113113</name>
</gene>
<feature type="compositionally biased region" description="Basic and acidic residues" evidence="1">
    <location>
        <begin position="166"/>
        <end position="190"/>
    </location>
</feature>
<feature type="region of interest" description="Disordered" evidence="1">
    <location>
        <begin position="210"/>
        <end position="247"/>
    </location>
</feature>
<feature type="region of interest" description="Disordered" evidence="1">
    <location>
        <begin position="160"/>
        <end position="190"/>
    </location>
</feature>
<comment type="caution">
    <text evidence="3">The sequence shown here is derived from an EMBL/GenBank/DDBJ whole genome shotgun (WGS) entry which is preliminary data.</text>
</comment>
<dbReference type="SUPFAM" id="SSF110849">
    <property type="entry name" value="ParB/Sulfiredoxin"/>
    <property type="match status" value="1"/>
</dbReference>
<accession>A0A318KFX4</accession>
<keyword evidence="4" id="KW-1185">Reference proteome</keyword>
<dbReference type="SMART" id="SM00470">
    <property type="entry name" value="ParB"/>
    <property type="match status" value="1"/>
</dbReference>
<sequence>MGLELDGDSGGDDDERNHLSGPFSIAIELLQIVGSPRLGGEDPQHIRRMAELDEPLPPIIVHRSTMRVIDGFHRLEVARMRGATHIEALYFDGNADDAYILSVKANTTHGLPLSATDRSAAAGEIIAMHPDWSDRTIAACTGLSTRTVANIRYRSTDAAPQLNSRLGRDGKTRPLDGTDGRRRAESYLHAHPDASLREIARAAKISPATARDVRARLQRGEAAVPPRRPRHPSAGPGDGESSSDGRGRAAHLLLRDPALRSNEMGRALLRMLHAQPIETNEQERLIAGMPPHCLEMVAMAARECAAAWHDLAIRLNDRHRTSDG</sequence>
<dbReference type="AlphaFoldDB" id="A0A318KFX4"/>
<dbReference type="EMBL" id="QJKF01000013">
    <property type="protein sequence ID" value="PXX58778.1"/>
    <property type="molecule type" value="Genomic_DNA"/>
</dbReference>
<dbReference type="Proteomes" id="UP000247569">
    <property type="component" value="Unassembled WGS sequence"/>
</dbReference>
<dbReference type="InterPro" id="IPR036086">
    <property type="entry name" value="ParB/Sulfiredoxin_sf"/>
</dbReference>
<evidence type="ECO:0000259" key="2">
    <source>
        <dbReference type="SMART" id="SM00470"/>
    </source>
</evidence>
<dbReference type="InterPro" id="IPR003115">
    <property type="entry name" value="ParB_N"/>
</dbReference>
<name>A0A318KFX4_9NOCA</name>
<dbReference type="Gene3D" id="3.90.1530.10">
    <property type="entry name" value="Conserved hypothetical protein from pyrococcus furiosus pfu- 392566-001, ParB domain"/>
    <property type="match status" value="1"/>
</dbReference>
<evidence type="ECO:0000313" key="4">
    <source>
        <dbReference type="Proteomes" id="UP000247569"/>
    </source>
</evidence>